<evidence type="ECO:0000256" key="2">
    <source>
        <dbReference type="ARBA" id="ARBA00023134"/>
    </source>
</evidence>
<dbReference type="PRINTS" id="PR00449">
    <property type="entry name" value="RASTRNSFRMNG"/>
</dbReference>
<keyword evidence="3" id="KW-0449">Lipoprotein</keyword>
<dbReference type="SMART" id="SM00173">
    <property type="entry name" value="RAS"/>
    <property type="match status" value="1"/>
</dbReference>
<dbReference type="InterPro" id="IPR005225">
    <property type="entry name" value="Small_GTP-bd"/>
</dbReference>
<evidence type="ECO:0000313" key="4">
    <source>
        <dbReference type="EMBL" id="KAI6652786.1"/>
    </source>
</evidence>
<dbReference type="GO" id="GO:0005525">
    <property type="term" value="F:GTP binding"/>
    <property type="evidence" value="ECO:0007669"/>
    <property type="project" value="UniProtKB-KW"/>
</dbReference>
<keyword evidence="5" id="KW-1185">Reference proteome</keyword>
<keyword evidence="1" id="KW-0547">Nucleotide-binding</keyword>
<dbReference type="SMART" id="SM00175">
    <property type="entry name" value="RAB"/>
    <property type="match status" value="1"/>
</dbReference>
<sequence>MTHDLHAKILITGDASVGKTSLINRFIDDKFNDDHVYTMGVDFSRAECRVSGQNVLIEMRDTAGQERFKAITSAMYRGTNGLVVVYDITDEESFENVAYWLKIAQESAVDDLPIIIIGNKLDKNEDRKVPRERGQVLAINEGTQFMEVSAKNNDGVHACFMQLIKKIIMMQNNCSGKSDRSPTIRLEATASRIYSQIYDSESVSLESSQGLRRSRLYTISESGIEEPVAVAMHSSPMADLCC</sequence>
<dbReference type="SMART" id="SM00174">
    <property type="entry name" value="RHO"/>
    <property type="match status" value="1"/>
</dbReference>
<reference evidence="4 5" key="1">
    <citation type="journal article" date="2023" name="BMC Biol.">
        <title>The compact genome of the sponge Oopsacas minuta (Hexactinellida) is lacking key metazoan core genes.</title>
        <authorList>
            <person name="Santini S."/>
            <person name="Schenkelaars Q."/>
            <person name="Jourda C."/>
            <person name="Duchesne M."/>
            <person name="Belahbib H."/>
            <person name="Rocher C."/>
            <person name="Selva M."/>
            <person name="Riesgo A."/>
            <person name="Vervoort M."/>
            <person name="Leys S.P."/>
            <person name="Kodjabachian L."/>
            <person name="Le Bivic A."/>
            <person name="Borchiellini C."/>
            <person name="Claverie J.M."/>
            <person name="Renard E."/>
        </authorList>
    </citation>
    <scope>NUCLEOTIDE SEQUENCE [LARGE SCALE GENOMIC DNA]</scope>
    <source>
        <strain evidence="4">SPO-2</strain>
    </source>
</reference>
<dbReference type="FunFam" id="3.40.50.300:FF:001129">
    <property type="entry name" value="ras-related protein Rab-44 isoform X2"/>
    <property type="match status" value="1"/>
</dbReference>
<dbReference type="EMBL" id="JAKMXF010000297">
    <property type="protein sequence ID" value="KAI6652786.1"/>
    <property type="molecule type" value="Genomic_DNA"/>
</dbReference>
<protein>
    <submittedName>
        <fullName evidence="4">Ras-related protein Rab-13</fullName>
    </submittedName>
</protein>
<keyword evidence="2" id="KW-0342">GTP-binding</keyword>
<comment type="caution">
    <text evidence="4">The sequence shown here is derived from an EMBL/GenBank/DDBJ whole genome shotgun (WGS) entry which is preliminary data.</text>
</comment>
<dbReference type="InterPro" id="IPR027417">
    <property type="entry name" value="P-loop_NTPase"/>
</dbReference>
<dbReference type="SUPFAM" id="SSF52540">
    <property type="entry name" value="P-loop containing nucleoside triphosphate hydrolases"/>
    <property type="match status" value="1"/>
</dbReference>
<dbReference type="NCBIfam" id="TIGR00231">
    <property type="entry name" value="small_GTP"/>
    <property type="match status" value="1"/>
</dbReference>
<name>A0AAV7JVU8_9METZ</name>
<evidence type="ECO:0000256" key="3">
    <source>
        <dbReference type="ARBA" id="ARBA00023288"/>
    </source>
</evidence>
<proteinExistence type="predicted"/>
<dbReference type="PANTHER" id="PTHR47977">
    <property type="entry name" value="RAS-RELATED PROTEIN RAB"/>
    <property type="match status" value="1"/>
</dbReference>
<dbReference type="InterPro" id="IPR001806">
    <property type="entry name" value="Small_GTPase"/>
</dbReference>
<dbReference type="CDD" id="cd00154">
    <property type="entry name" value="Rab"/>
    <property type="match status" value="1"/>
</dbReference>
<dbReference type="Gene3D" id="3.40.50.300">
    <property type="entry name" value="P-loop containing nucleotide triphosphate hydrolases"/>
    <property type="match status" value="1"/>
</dbReference>
<evidence type="ECO:0000256" key="1">
    <source>
        <dbReference type="ARBA" id="ARBA00022741"/>
    </source>
</evidence>
<dbReference type="AlphaFoldDB" id="A0AAV7JVU8"/>
<gene>
    <name evidence="4" type="ORF">LOD99_4172</name>
</gene>
<evidence type="ECO:0000313" key="5">
    <source>
        <dbReference type="Proteomes" id="UP001165289"/>
    </source>
</evidence>
<dbReference type="GO" id="GO:0003924">
    <property type="term" value="F:GTPase activity"/>
    <property type="evidence" value="ECO:0007669"/>
    <property type="project" value="InterPro"/>
</dbReference>
<dbReference type="Proteomes" id="UP001165289">
    <property type="component" value="Unassembled WGS sequence"/>
</dbReference>
<dbReference type="InterPro" id="IPR050227">
    <property type="entry name" value="Rab"/>
</dbReference>
<dbReference type="PROSITE" id="PS51421">
    <property type="entry name" value="RAS"/>
    <property type="match status" value="1"/>
</dbReference>
<dbReference type="Pfam" id="PF00071">
    <property type="entry name" value="Ras"/>
    <property type="match status" value="1"/>
</dbReference>
<dbReference type="PROSITE" id="PS51419">
    <property type="entry name" value="RAB"/>
    <property type="match status" value="1"/>
</dbReference>
<organism evidence="4 5">
    <name type="scientific">Oopsacas minuta</name>
    <dbReference type="NCBI Taxonomy" id="111878"/>
    <lineage>
        <taxon>Eukaryota</taxon>
        <taxon>Metazoa</taxon>
        <taxon>Porifera</taxon>
        <taxon>Hexactinellida</taxon>
        <taxon>Hexasterophora</taxon>
        <taxon>Lyssacinosida</taxon>
        <taxon>Leucopsacidae</taxon>
        <taxon>Oopsacas</taxon>
    </lineage>
</organism>
<dbReference type="SMART" id="SM00176">
    <property type="entry name" value="RAN"/>
    <property type="match status" value="1"/>
</dbReference>
<accession>A0AAV7JVU8</accession>